<gene>
    <name evidence="2" type="ORF">PX52LOC_00818</name>
</gene>
<dbReference type="KEGG" id="lrs:PX52LOC_00818"/>
<dbReference type="InterPro" id="IPR029060">
    <property type="entry name" value="PIN-like_dom_sf"/>
</dbReference>
<dbReference type="SUPFAM" id="SSF88723">
    <property type="entry name" value="PIN domain-like"/>
    <property type="match status" value="1"/>
</dbReference>
<keyword evidence="3" id="KW-1185">Reference proteome</keyword>
<accession>A0A5C1AA83</accession>
<dbReference type="EMBL" id="CP042425">
    <property type="protein sequence ID" value="QEL13958.1"/>
    <property type="molecule type" value="Genomic_DNA"/>
</dbReference>
<dbReference type="Proteomes" id="UP000324974">
    <property type="component" value="Chromosome"/>
</dbReference>
<proteinExistence type="predicted"/>
<dbReference type="CDD" id="cd09854">
    <property type="entry name" value="PIN_VapC-like"/>
    <property type="match status" value="1"/>
</dbReference>
<feature type="domain" description="PIN" evidence="1">
    <location>
        <begin position="2"/>
        <end position="134"/>
    </location>
</feature>
<dbReference type="RefSeq" id="WP_149108884.1">
    <property type="nucleotide sequence ID" value="NZ_CP042425.1"/>
</dbReference>
<name>A0A5C1AA83_9BACT</name>
<dbReference type="Pfam" id="PF01850">
    <property type="entry name" value="PIN"/>
    <property type="match status" value="1"/>
</dbReference>
<evidence type="ECO:0000259" key="1">
    <source>
        <dbReference type="Pfam" id="PF01850"/>
    </source>
</evidence>
<dbReference type="OrthoDB" id="291270at2"/>
<reference evidence="3" key="1">
    <citation type="submission" date="2019-08" db="EMBL/GenBank/DDBJ databases">
        <title>Limnoglobus roseus gen. nov., sp. nov., a novel freshwater planctomycete with a giant genome from the family Gemmataceae.</title>
        <authorList>
            <person name="Kulichevskaya I.S."/>
            <person name="Naumoff D.G."/>
            <person name="Miroshnikov K."/>
            <person name="Ivanova A."/>
            <person name="Philippov D.A."/>
            <person name="Hakobyan A."/>
            <person name="Rijpstra I.C."/>
            <person name="Sinninghe Damste J.S."/>
            <person name="Liesack W."/>
            <person name="Dedysh S.N."/>
        </authorList>
    </citation>
    <scope>NUCLEOTIDE SEQUENCE [LARGE SCALE GENOMIC DNA]</scope>
    <source>
        <strain evidence="3">PX52</strain>
    </source>
</reference>
<evidence type="ECO:0000313" key="3">
    <source>
        <dbReference type="Proteomes" id="UP000324974"/>
    </source>
</evidence>
<protein>
    <submittedName>
        <fullName evidence="2">PIN domain-containing protein</fullName>
    </submittedName>
</protein>
<dbReference type="InterPro" id="IPR002716">
    <property type="entry name" value="PIN_dom"/>
</dbReference>
<evidence type="ECO:0000313" key="2">
    <source>
        <dbReference type="EMBL" id="QEL13958.1"/>
    </source>
</evidence>
<sequence>MILLDTNILLRYVAPADAAHGVAKSALAVLRAAGEHFALVPQNIYEFWATATRPLASNGLGLSITECQTQVSSLKAFFTFLPDQPTLFAEWESLVVTYACHGRVSFDARLVAAMQTHGINRILTLNGSDFSRYPGVTVIDPHTVAAMPPPTP</sequence>
<dbReference type="Gene3D" id="3.40.50.1010">
    <property type="entry name" value="5'-nuclease"/>
    <property type="match status" value="1"/>
</dbReference>
<dbReference type="AlphaFoldDB" id="A0A5C1AA83"/>
<organism evidence="2 3">
    <name type="scientific">Limnoglobus roseus</name>
    <dbReference type="NCBI Taxonomy" id="2598579"/>
    <lineage>
        <taxon>Bacteria</taxon>
        <taxon>Pseudomonadati</taxon>
        <taxon>Planctomycetota</taxon>
        <taxon>Planctomycetia</taxon>
        <taxon>Gemmatales</taxon>
        <taxon>Gemmataceae</taxon>
        <taxon>Limnoglobus</taxon>
    </lineage>
</organism>